<keyword evidence="2" id="KW-1185">Reference proteome</keyword>
<dbReference type="AlphaFoldDB" id="Q7MWC8"/>
<dbReference type="EnsemblBacteria" id="AAQ65871">
    <property type="protein sequence ID" value="AAQ65871"/>
    <property type="gene ID" value="PG_0700"/>
</dbReference>
<evidence type="ECO:0000313" key="1">
    <source>
        <dbReference type="EMBL" id="AAQ65871.1"/>
    </source>
</evidence>
<gene>
    <name evidence="1" type="ordered locus">PG_0700</name>
</gene>
<dbReference type="KEGG" id="pgi:PG_0700"/>
<name>Q7MWC8_PORGI</name>
<dbReference type="STRING" id="242619.PG_0700"/>
<evidence type="ECO:0000313" key="2">
    <source>
        <dbReference type="Proteomes" id="UP000000588"/>
    </source>
</evidence>
<protein>
    <submittedName>
        <fullName evidence="1">Uncharacterized protein</fullName>
    </submittedName>
</protein>
<organism evidence="1 2">
    <name type="scientific">Porphyromonas gingivalis (strain ATCC BAA-308 / W83)</name>
    <dbReference type="NCBI Taxonomy" id="242619"/>
    <lineage>
        <taxon>Bacteria</taxon>
        <taxon>Pseudomonadati</taxon>
        <taxon>Bacteroidota</taxon>
        <taxon>Bacteroidia</taxon>
        <taxon>Bacteroidales</taxon>
        <taxon>Porphyromonadaceae</taxon>
        <taxon>Porphyromonas</taxon>
    </lineage>
</organism>
<accession>Q7MWC8</accession>
<proteinExistence type="predicted"/>
<dbReference type="Proteomes" id="UP000000588">
    <property type="component" value="Chromosome"/>
</dbReference>
<dbReference type="EMBL" id="AE015924">
    <property type="protein sequence ID" value="AAQ65871.1"/>
    <property type="molecule type" value="Genomic_DNA"/>
</dbReference>
<dbReference type="HOGENOM" id="CLU_144790_0_0_10"/>
<sequence>MIFRSFVGFWLISLSENSFVMRTKIKYPVQTCRPCELLPSVLMEEADRKTGVKLHADTDFHNKKDDEAYLVFSERFWPKRFYEPKVSRLWFVFLKIYARVFFRFGSRNYFFPNQKQKIAAPRFLVPQMIIFLYVQAYPNYPPDKKFLPPEYRRELLTELLADDTILNDRG</sequence>
<reference evidence="1 2" key="1">
    <citation type="journal article" date="2003" name="J. Bacteriol.">
        <title>Complete genome sequence of the oral pathogenic bacterium Porphyromonas gingivalis strain W83.</title>
        <authorList>
            <person name="Nelson K."/>
            <person name="Fleishmann R."/>
            <person name="DeBoy R."/>
            <person name="Paulsen I."/>
            <person name="Fouts D."/>
            <person name="Eisen J."/>
            <person name="Daugherty S."/>
            <person name="Dodson R."/>
            <person name="Durkin A."/>
            <person name="Gwinn M."/>
            <person name="Haft D."/>
            <person name="Kolonay J."/>
            <person name="Nelson W."/>
            <person name="White O."/>
            <person name="Mason T."/>
            <person name="Tallon L."/>
            <person name="Gray J."/>
            <person name="Granger D."/>
            <person name="Tettelin H."/>
            <person name="Dong H."/>
            <person name="Galvin J."/>
            <person name="Duncan M."/>
            <person name="Dewhirst F."/>
            <person name="Fraser C."/>
        </authorList>
    </citation>
    <scope>NUCLEOTIDE SEQUENCE [LARGE SCALE GENOMIC DNA]</scope>
    <source>
        <strain evidence="2">ATCC BAA-308 / W83</strain>
    </source>
</reference>